<feature type="binding site" evidence="3">
    <location>
        <begin position="7"/>
        <end position="14"/>
    </location>
    <ligand>
        <name>substrate</name>
    </ligand>
</feature>
<dbReference type="EMBL" id="LBVC01000079">
    <property type="protein sequence ID" value="KKQ76262.1"/>
    <property type="molecule type" value="Genomic_DNA"/>
</dbReference>
<evidence type="ECO:0000313" key="5">
    <source>
        <dbReference type="Proteomes" id="UP000034324"/>
    </source>
</evidence>
<dbReference type="CDD" id="cd07067">
    <property type="entry name" value="HP_PGM_like"/>
    <property type="match status" value="1"/>
</dbReference>
<dbReference type="InterPro" id="IPR029033">
    <property type="entry name" value="His_PPase_superfam"/>
</dbReference>
<dbReference type="InterPro" id="IPR051695">
    <property type="entry name" value="Phosphoglycerate_Mutase"/>
</dbReference>
<evidence type="ECO:0000256" key="2">
    <source>
        <dbReference type="PIRSR" id="PIRSR613078-1"/>
    </source>
</evidence>
<dbReference type="GO" id="GO:0004331">
    <property type="term" value="F:fructose-2,6-bisphosphate 2-phosphatase activity"/>
    <property type="evidence" value="ECO:0007669"/>
    <property type="project" value="TreeGrafter"/>
</dbReference>
<dbReference type="GO" id="GO:0045820">
    <property type="term" value="P:negative regulation of glycolytic process"/>
    <property type="evidence" value="ECO:0007669"/>
    <property type="project" value="TreeGrafter"/>
</dbReference>
<dbReference type="Proteomes" id="UP000034324">
    <property type="component" value="Unassembled WGS sequence"/>
</dbReference>
<dbReference type="Gene3D" id="3.40.50.1240">
    <property type="entry name" value="Phosphoglycerate mutase-like"/>
    <property type="match status" value="1"/>
</dbReference>
<evidence type="ECO:0000256" key="1">
    <source>
        <dbReference type="ARBA" id="ARBA00022801"/>
    </source>
</evidence>
<dbReference type="PANTHER" id="PTHR46517">
    <property type="entry name" value="FRUCTOSE-2,6-BISPHOSPHATASE TIGAR"/>
    <property type="match status" value="1"/>
</dbReference>
<dbReference type="InterPro" id="IPR013078">
    <property type="entry name" value="His_Pase_superF_clade-1"/>
</dbReference>
<gene>
    <name evidence="4" type="ORF">US99_C0079G0010</name>
</gene>
<dbReference type="PANTHER" id="PTHR46517:SF1">
    <property type="entry name" value="FRUCTOSE-2,6-BISPHOSPHATASE TIGAR"/>
    <property type="match status" value="1"/>
</dbReference>
<organism evidence="4 5">
    <name type="scientific">Candidatus Daviesbacteria bacterium GW2011_GWF2_38_6</name>
    <dbReference type="NCBI Taxonomy" id="1618432"/>
    <lineage>
        <taxon>Bacteria</taxon>
        <taxon>Candidatus Daviesiibacteriota</taxon>
    </lineage>
</organism>
<dbReference type="Pfam" id="PF00300">
    <property type="entry name" value="His_Phos_1"/>
    <property type="match status" value="1"/>
</dbReference>
<protein>
    <submittedName>
        <fullName evidence="4">Histidine phosphatase superfamily (Branch 1)</fullName>
    </submittedName>
</protein>
<dbReference type="GO" id="GO:0043456">
    <property type="term" value="P:regulation of pentose-phosphate shunt"/>
    <property type="evidence" value="ECO:0007669"/>
    <property type="project" value="TreeGrafter"/>
</dbReference>
<name>A0A0G0KBQ2_9BACT</name>
<dbReference type="AlphaFoldDB" id="A0A0G0KBQ2"/>
<feature type="binding site" evidence="3">
    <location>
        <position position="56"/>
    </location>
    <ligand>
        <name>substrate</name>
    </ligand>
</feature>
<proteinExistence type="predicted"/>
<accession>A0A0G0KBQ2</accession>
<dbReference type="SMART" id="SM00855">
    <property type="entry name" value="PGAM"/>
    <property type="match status" value="1"/>
</dbReference>
<sequence length="184" mass="20938">MKIYCLRHGLTELNKQKKVNGEVDEPLAPEGIEQVKSALSSMPASIKHIYTSPMQRARETAEVLNSKLKCSISSVDELTEIRMGTLAGKSWTEMERGLELKQKHRTVQFDYRPFGGESAENVRKRVFAFLKRINKKHADCEALIITHGGIIRILHLLEHNKPLVDDIAHISLHTFDLDRILKNS</sequence>
<dbReference type="SUPFAM" id="SSF53254">
    <property type="entry name" value="Phosphoglycerate mutase-like"/>
    <property type="match status" value="1"/>
</dbReference>
<evidence type="ECO:0000313" key="4">
    <source>
        <dbReference type="EMBL" id="KKQ76262.1"/>
    </source>
</evidence>
<reference evidence="4 5" key="1">
    <citation type="journal article" date="2015" name="Nature">
        <title>rRNA introns, odd ribosomes, and small enigmatic genomes across a large radiation of phyla.</title>
        <authorList>
            <person name="Brown C.T."/>
            <person name="Hug L.A."/>
            <person name="Thomas B.C."/>
            <person name="Sharon I."/>
            <person name="Castelle C.J."/>
            <person name="Singh A."/>
            <person name="Wilkins M.J."/>
            <person name="Williams K.H."/>
            <person name="Banfield J.F."/>
        </authorList>
    </citation>
    <scope>NUCLEOTIDE SEQUENCE [LARGE SCALE GENOMIC DNA]</scope>
</reference>
<evidence type="ECO:0000256" key="3">
    <source>
        <dbReference type="PIRSR" id="PIRSR613078-2"/>
    </source>
</evidence>
<feature type="active site" description="Tele-phosphohistidine intermediate" evidence="2">
    <location>
        <position position="8"/>
    </location>
</feature>
<comment type="caution">
    <text evidence="4">The sequence shown here is derived from an EMBL/GenBank/DDBJ whole genome shotgun (WGS) entry which is preliminary data.</text>
</comment>
<dbReference type="PIRSF" id="PIRSF000709">
    <property type="entry name" value="6PFK_2-Ptase"/>
    <property type="match status" value="1"/>
</dbReference>
<keyword evidence="1" id="KW-0378">Hydrolase</keyword>
<dbReference type="GO" id="GO:0005829">
    <property type="term" value="C:cytosol"/>
    <property type="evidence" value="ECO:0007669"/>
    <property type="project" value="TreeGrafter"/>
</dbReference>
<feature type="active site" description="Proton donor/acceptor" evidence="2">
    <location>
        <position position="80"/>
    </location>
</feature>